<feature type="compositionally biased region" description="Low complexity" evidence="6">
    <location>
        <begin position="59"/>
        <end position="71"/>
    </location>
</feature>
<evidence type="ECO:0000256" key="5">
    <source>
        <dbReference type="ARBA" id="ARBA00023136"/>
    </source>
</evidence>
<protein>
    <recommendedName>
        <fullName evidence="10">MATE efflux family protein</fullName>
    </recommendedName>
</protein>
<feature type="transmembrane region" description="Helical" evidence="7">
    <location>
        <begin position="138"/>
        <end position="158"/>
    </location>
</feature>
<keyword evidence="4 7" id="KW-1133">Transmembrane helix</keyword>
<evidence type="ECO:0000256" key="3">
    <source>
        <dbReference type="ARBA" id="ARBA00022692"/>
    </source>
</evidence>
<feature type="region of interest" description="Disordered" evidence="6">
    <location>
        <begin position="538"/>
        <end position="607"/>
    </location>
</feature>
<gene>
    <name evidence="8" type="ORF">D9757_015185</name>
</gene>
<feature type="transmembrane region" description="Helical" evidence="7">
    <location>
        <begin position="468"/>
        <end position="491"/>
    </location>
</feature>
<feature type="transmembrane region" description="Helical" evidence="7">
    <location>
        <begin position="108"/>
        <end position="132"/>
    </location>
</feature>
<evidence type="ECO:0000256" key="7">
    <source>
        <dbReference type="SAM" id="Phobius"/>
    </source>
</evidence>
<evidence type="ECO:0000256" key="4">
    <source>
        <dbReference type="ARBA" id="ARBA00022989"/>
    </source>
</evidence>
<sequence length="607" mass="66080">MLRALGHGVCSQRTNAGGNFPFFSSFPFTITILGPCSAQIQPSVSFIYTTFVTPPIMQNPSPNYSRSSSLSETEPLLRRPRQQPSPKLIWSEGLTVMKYAVPIYGINVLEYSLVVVSVLSVGHISTVALAAITIGEMTVNVTGLSIIMGFASALDTVLPSAWTSDRPELVGLWTQRMMLIVALTLVPIITLWLNAETILLRLNQEPEVARLAALYLRYMCIGIPAFAFNCVSRRYLQCQGLFSAPTRIIIVVAPINALLNYLLVWGPPATRLGYIGAPIATSISYYLLAAAYIVYGVFWVDRKAWYSLTLTNLRGVFGLNNFGLLFKLGLAGVGQTVSEWWAWDILALVASQLGSDVILASQSVLVTTSSLTWQGPFAIGISASIRIGNLLGEKDALRAGAAAKSAVIIGFVYAGLMSILLLSFRNSFALLFNNDPVAAIIPLLAIFQIFDATAGITSGILRARSKQVLGAILNITAYYVLGIPFGIFLAFSSATHMGLEGLWVGLTVALIYCAGFGVIMSLWTPDWDEEVRKVERRLEAEGEGEGGWEQEEEERRRLRVQVDGRKKDQDQVWVDGVIIEESGGTSSGGSTNGERSSIRSRQSTVHE</sequence>
<dbReference type="NCBIfam" id="TIGR00797">
    <property type="entry name" value="matE"/>
    <property type="match status" value="1"/>
</dbReference>
<proteinExistence type="inferred from homology"/>
<dbReference type="AlphaFoldDB" id="A0A8H5CBI0"/>
<dbReference type="Proteomes" id="UP000518752">
    <property type="component" value="Unassembled WGS sequence"/>
</dbReference>
<dbReference type="OrthoDB" id="2126698at2759"/>
<feature type="transmembrane region" description="Helical" evidence="7">
    <location>
        <begin position="283"/>
        <end position="300"/>
    </location>
</feature>
<feature type="transmembrane region" description="Helical" evidence="7">
    <location>
        <begin position="178"/>
        <end position="195"/>
    </location>
</feature>
<evidence type="ECO:0000256" key="2">
    <source>
        <dbReference type="ARBA" id="ARBA00010199"/>
    </source>
</evidence>
<feature type="transmembrane region" description="Helical" evidence="7">
    <location>
        <begin position="436"/>
        <end position="456"/>
    </location>
</feature>
<dbReference type="PANTHER" id="PTHR11206">
    <property type="entry name" value="MULTIDRUG RESISTANCE PROTEIN"/>
    <property type="match status" value="1"/>
</dbReference>
<keyword evidence="5 7" id="KW-0472">Membrane</keyword>
<comment type="similarity">
    <text evidence="2">Belongs to the multi antimicrobial extrusion (MATE) (TC 2.A.66.1) family.</text>
</comment>
<dbReference type="Pfam" id="PF01554">
    <property type="entry name" value="MatE"/>
    <property type="match status" value="2"/>
</dbReference>
<feature type="compositionally biased region" description="Acidic residues" evidence="6">
    <location>
        <begin position="541"/>
        <end position="552"/>
    </location>
</feature>
<name>A0A8H5CBI0_9AGAR</name>
<evidence type="ECO:0000313" key="9">
    <source>
        <dbReference type="Proteomes" id="UP000518752"/>
    </source>
</evidence>
<feature type="compositionally biased region" description="Basic and acidic residues" evidence="6">
    <location>
        <begin position="553"/>
        <end position="570"/>
    </location>
</feature>
<dbReference type="InterPro" id="IPR045069">
    <property type="entry name" value="MATE_euk"/>
</dbReference>
<accession>A0A8H5CBI0</accession>
<dbReference type="InterPro" id="IPR002528">
    <property type="entry name" value="MATE_fam"/>
</dbReference>
<feature type="region of interest" description="Disordered" evidence="6">
    <location>
        <begin position="59"/>
        <end position="80"/>
    </location>
</feature>
<evidence type="ECO:0000256" key="6">
    <source>
        <dbReference type="SAM" id="MobiDB-lite"/>
    </source>
</evidence>
<feature type="transmembrane region" description="Helical" evidence="7">
    <location>
        <begin position="215"/>
        <end position="232"/>
    </location>
</feature>
<evidence type="ECO:0008006" key="10">
    <source>
        <dbReference type="Google" id="ProtNLM"/>
    </source>
</evidence>
<comment type="caution">
    <text evidence="8">The sequence shown here is derived from an EMBL/GenBank/DDBJ whole genome shotgun (WGS) entry which is preliminary data.</text>
</comment>
<feature type="transmembrane region" description="Helical" evidence="7">
    <location>
        <begin position="244"/>
        <end position="263"/>
    </location>
</feature>
<feature type="transmembrane region" description="Helical" evidence="7">
    <location>
        <begin position="406"/>
        <end position="424"/>
    </location>
</feature>
<dbReference type="EMBL" id="JAACJN010000580">
    <property type="protein sequence ID" value="KAF5338214.1"/>
    <property type="molecule type" value="Genomic_DNA"/>
</dbReference>
<dbReference type="GO" id="GO:0015297">
    <property type="term" value="F:antiporter activity"/>
    <property type="evidence" value="ECO:0007669"/>
    <property type="project" value="InterPro"/>
</dbReference>
<evidence type="ECO:0000313" key="8">
    <source>
        <dbReference type="EMBL" id="KAF5338214.1"/>
    </source>
</evidence>
<dbReference type="CDD" id="cd13132">
    <property type="entry name" value="MATE_eukaryotic"/>
    <property type="match status" value="1"/>
</dbReference>
<feature type="transmembrane region" description="Helical" evidence="7">
    <location>
        <begin position="503"/>
        <end position="523"/>
    </location>
</feature>
<reference evidence="8 9" key="1">
    <citation type="journal article" date="2020" name="ISME J.">
        <title>Uncovering the hidden diversity of litter-decomposition mechanisms in mushroom-forming fungi.</title>
        <authorList>
            <person name="Floudas D."/>
            <person name="Bentzer J."/>
            <person name="Ahren D."/>
            <person name="Johansson T."/>
            <person name="Persson P."/>
            <person name="Tunlid A."/>
        </authorList>
    </citation>
    <scope>NUCLEOTIDE SEQUENCE [LARGE SCALE GENOMIC DNA]</scope>
    <source>
        <strain evidence="8 9">CBS 406.79</strain>
    </source>
</reference>
<dbReference type="GO" id="GO:0042910">
    <property type="term" value="F:xenobiotic transmembrane transporter activity"/>
    <property type="evidence" value="ECO:0007669"/>
    <property type="project" value="InterPro"/>
</dbReference>
<dbReference type="GO" id="GO:1990961">
    <property type="term" value="P:xenobiotic detoxification by transmembrane export across the plasma membrane"/>
    <property type="evidence" value="ECO:0007669"/>
    <property type="project" value="InterPro"/>
</dbReference>
<evidence type="ECO:0000256" key="1">
    <source>
        <dbReference type="ARBA" id="ARBA00004141"/>
    </source>
</evidence>
<organism evidence="8 9">
    <name type="scientific">Collybiopsis confluens</name>
    <dbReference type="NCBI Taxonomy" id="2823264"/>
    <lineage>
        <taxon>Eukaryota</taxon>
        <taxon>Fungi</taxon>
        <taxon>Dikarya</taxon>
        <taxon>Basidiomycota</taxon>
        <taxon>Agaricomycotina</taxon>
        <taxon>Agaricomycetes</taxon>
        <taxon>Agaricomycetidae</taxon>
        <taxon>Agaricales</taxon>
        <taxon>Marasmiineae</taxon>
        <taxon>Omphalotaceae</taxon>
        <taxon>Collybiopsis</taxon>
    </lineage>
</organism>
<keyword evidence="9" id="KW-1185">Reference proteome</keyword>
<dbReference type="GO" id="GO:0016020">
    <property type="term" value="C:membrane"/>
    <property type="evidence" value="ECO:0007669"/>
    <property type="project" value="UniProtKB-SubCell"/>
</dbReference>
<keyword evidence="3 7" id="KW-0812">Transmembrane</keyword>
<comment type="subcellular location">
    <subcellularLocation>
        <location evidence="1">Membrane</location>
        <topology evidence="1">Multi-pass membrane protein</topology>
    </subcellularLocation>
</comment>